<dbReference type="Proteomes" id="UP000182658">
    <property type="component" value="Unassembled WGS sequence"/>
</dbReference>
<sequence>MIVLIKSAEDLLQLTYLLHELWIIGLLRKPGEGEREVEATIGEEAVSGYVQRRGERTVQLDSSDLRSCAVIDEIQHLEALLYAAVQESHFSIDVILNIDRERRLDDVDGDPASVAQRLGSSRTVQPIVLDLLQNACRISHNDDKLKDILGHHA</sequence>
<evidence type="ECO:0000313" key="2">
    <source>
        <dbReference type="Proteomes" id="UP000182658"/>
    </source>
</evidence>
<accession>A0A1J7I459</accession>
<name>A0A1J7I459_9PEZI</name>
<gene>
    <name evidence="1" type="ORF">CONLIGDRAFT_687813</name>
</gene>
<dbReference type="InParanoid" id="A0A1J7I459"/>
<organism evidence="1 2">
    <name type="scientific">Coniochaeta ligniaria NRRL 30616</name>
    <dbReference type="NCBI Taxonomy" id="1408157"/>
    <lineage>
        <taxon>Eukaryota</taxon>
        <taxon>Fungi</taxon>
        <taxon>Dikarya</taxon>
        <taxon>Ascomycota</taxon>
        <taxon>Pezizomycotina</taxon>
        <taxon>Sordariomycetes</taxon>
        <taxon>Sordariomycetidae</taxon>
        <taxon>Coniochaetales</taxon>
        <taxon>Coniochaetaceae</taxon>
        <taxon>Coniochaeta</taxon>
    </lineage>
</organism>
<evidence type="ECO:0000313" key="1">
    <source>
        <dbReference type="EMBL" id="OIW22155.1"/>
    </source>
</evidence>
<keyword evidence="2" id="KW-1185">Reference proteome</keyword>
<protein>
    <submittedName>
        <fullName evidence="1">Uncharacterized protein</fullName>
    </submittedName>
</protein>
<dbReference type="OrthoDB" id="203279at2759"/>
<dbReference type="AlphaFoldDB" id="A0A1J7I459"/>
<proteinExistence type="predicted"/>
<reference evidence="1 2" key="1">
    <citation type="submission" date="2016-10" db="EMBL/GenBank/DDBJ databases">
        <title>Draft genome sequence of Coniochaeta ligniaria NRRL30616, a lignocellulolytic fungus for bioabatement of inhibitors in plant biomass hydrolysates.</title>
        <authorList>
            <consortium name="DOE Joint Genome Institute"/>
            <person name="Jimenez D.J."/>
            <person name="Hector R.E."/>
            <person name="Riley R."/>
            <person name="Sun H."/>
            <person name="Grigoriev I.V."/>
            <person name="Van Elsas J.D."/>
            <person name="Nichols N.N."/>
        </authorList>
    </citation>
    <scope>NUCLEOTIDE SEQUENCE [LARGE SCALE GENOMIC DNA]</scope>
    <source>
        <strain evidence="1 2">NRRL 30616</strain>
    </source>
</reference>
<dbReference type="EMBL" id="KV875147">
    <property type="protein sequence ID" value="OIW22155.1"/>
    <property type="molecule type" value="Genomic_DNA"/>
</dbReference>